<dbReference type="EMBL" id="BOPG01000089">
    <property type="protein sequence ID" value="GIJ63205.1"/>
    <property type="molecule type" value="Genomic_DNA"/>
</dbReference>
<name>A0A8J4E5M2_9ACTN</name>
<dbReference type="RefSeq" id="WP_204009285.1">
    <property type="nucleotide sequence ID" value="NZ_BOPG01000089.1"/>
</dbReference>
<proteinExistence type="predicted"/>
<dbReference type="Gene3D" id="3.30.470.20">
    <property type="entry name" value="ATP-grasp fold, B domain"/>
    <property type="match status" value="1"/>
</dbReference>
<gene>
    <name evidence="1" type="ORF">Vau01_107210</name>
</gene>
<dbReference type="GO" id="GO:0018169">
    <property type="term" value="F:ribosomal S6-glutamic acid ligase activity"/>
    <property type="evidence" value="ECO:0007669"/>
    <property type="project" value="TreeGrafter"/>
</dbReference>
<sequence length="130" mass="14831">MFQEYVEKAYEVRLTVIGNMFFPVTIRSQDADATRIDWRGWNEMSYGDYHPLPDDLVKKVQTLLTELDLVYAALDFIVTPDGEYVFLEVNPNGQFIWMDTDLQLPMADCMADLLAAGGPLRRGDAIQVGY</sequence>
<dbReference type="PANTHER" id="PTHR21621:SF0">
    <property type="entry name" value="BETA-CITRYLGLUTAMATE SYNTHASE B-RELATED"/>
    <property type="match status" value="1"/>
</dbReference>
<evidence type="ECO:0008006" key="3">
    <source>
        <dbReference type="Google" id="ProtNLM"/>
    </source>
</evidence>
<accession>A0A8J4E5M2</accession>
<organism evidence="1 2">
    <name type="scientific">Virgisporangium aurantiacum</name>
    <dbReference type="NCBI Taxonomy" id="175570"/>
    <lineage>
        <taxon>Bacteria</taxon>
        <taxon>Bacillati</taxon>
        <taxon>Actinomycetota</taxon>
        <taxon>Actinomycetes</taxon>
        <taxon>Micromonosporales</taxon>
        <taxon>Micromonosporaceae</taxon>
        <taxon>Virgisporangium</taxon>
    </lineage>
</organism>
<dbReference type="GO" id="GO:0005737">
    <property type="term" value="C:cytoplasm"/>
    <property type="evidence" value="ECO:0007669"/>
    <property type="project" value="TreeGrafter"/>
</dbReference>
<dbReference type="AlphaFoldDB" id="A0A8J4E5M2"/>
<keyword evidence="2" id="KW-1185">Reference proteome</keyword>
<comment type="caution">
    <text evidence="1">The sequence shown here is derived from an EMBL/GenBank/DDBJ whole genome shotgun (WGS) entry which is preliminary data.</text>
</comment>
<dbReference type="Proteomes" id="UP000612585">
    <property type="component" value="Unassembled WGS sequence"/>
</dbReference>
<evidence type="ECO:0000313" key="2">
    <source>
        <dbReference type="Proteomes" id="UP000612585"/>
    </source>
</evidence>
<evidence type="ECO:0000313" key="1">
    <source>
        <dbReference type="EMBL" id="GIJ63205.1"/>
    </source>
</evidence>
<dbReference type="GO" id="GO:0009432">
    <property type="term" value="P:SOS response"/>
    <property type="evidence" value="ECO:0007669"/>
    <property type="project" value="TreeGrafter"/>
</dbReference>
<reference evidence="1" key="1">
    <citation type="submission" date="2021-01" db="EMBL/GenBank/DDBJ databases">
        <title>Whole genome shotgun sequence of Virgisporangium aurantiacum NBRC 16421.</title>
        <authorList>
            <person name="Komaki H."/>
            <person name="Tamura T."/>
        </authorList>
    </citation>
    <scope>NUCLEOTIDE SEQUENCE</scope>
    <source>
        <strain evidence="1">NBRC 16421</strain>
    </source>
</reference>
<protein>
    <recommendedName>
        <fullName evidence="3">ATP-grasp domain-containing protein</fullName>
    </recommendedName>
</protein>
<dbReference type="PANTHER" id="PTHR21621">
    <property type="entry name" value="RIBOSOMAL PROTEIN S6 MODIFICATION PROTEIN"/>
    <property type="match status" value="1"/>
</dbReference>
<dbReference type="SUPFAM" id="SSF56059">
    <property type="entry name" value="Glutathione synthetase ATP-binding domain-like"/>
    <property type="match status" value="1"/>
</dbReference>